<feature type="region of interest" description="Disordered" evidence="1">
    <location>
        <begin position="1"/>
        <end position="25"/>
    </location>
</feature>
<evidence type="ECO:0000256" key="1">
    <source>
        <dbReference type="SAM" id="MobiDB-lite"/>
    </source>
</evidence>
<dbReference type="GeneID" id="57575784"/>
<dbReference type="Proteomes" id="UP000706122">
    <property type="component" value="Unassembled WGS sequence"/>
</dbReference>
<dbReference type="Pfam" id="PF19457">
    <property type="entry name" value="DUF5994"/>
    <property type="match status" value="1"/>
</dbReference>
<dbReference type="AlphaFoldDB" id="A0AAE3BAJ9"/>
<reference evidence="2" key="1">
    <citation type="submission" date="2019-11" db="EMBL/GenBank/DDBJ databases">
        <title>Spread of Macrolides and rifampicin resistant Rhodococcus equi in clinical isolates in the USA.</title>
        <authorList>
            <person name="Alvarez-Narvaez S."/>
            <person name="Huber L."/>
            <person name="Cohen N.D."/>
            <person name="Slovis N."/>
            <person name="Greiter M."/>
            <person name="Giguere S."/>
            <person name="Hart K."/>
        </authorList>
    </citation>
    <scope>NUCLEOTIDE SEQUENCE</scope>
    <source>
        <strain evidence="2">Lh_5</strain>
    </source>
</reference>
<organism evidence="2 3">
    <name type="scientific">Rhodococcus hoagii</name>
    <name type="common">Corynebacterium equii</name>
    <dbReference type="NCBI Taxonomy" id="43767"/>
    <lineage>
        <taxon>Bacteria</taxon>
        <taxon>Bacillati</taxon>
        <taxon>Actinomycetota</taxon>
        <taxon>Actinomycetes</taxon>
        <taxon>Mycobacteriales</taxon>
        <taxon>Nocardiaceae</taxon>
        <taxon>Prescottella</taxon>
    </lineage>
</organism>
<proteinExistence type="predicted"/>
<gene>
    <name evidence="2" type="ORF">GS551_10115</name>
</gene>
<dbReference type="EMBL" id="WUYC01000001">
    <property type="protein sequence ID" value="MBM4714553.1"/>
    <property type="molecule type" value="Genomic_DNA"/>
</dbReference>
<evidence type="ECO:0000313" key="3">
    <source>
        <dbReference type="Proteomes" id="UP000706122"/>
    </source>
</evidence>
<accession>A0AAE3BAJ9</accession>
<comment type="caution">
    <text evidence="2">The sequence shown here is derived from an EMBL/GenBank/DDBJ whole genome shotgun (WGS) entry which is preliminary data.</text>
</comment>
<dbReference type="RefSeq" id="WP_064078252.1">
    <property type="nucleotide sequence ID" value="NZ_AP024187.1"/>
</dbReference>
<name>A0AAE3BAJ9_RHOHA</name>
<sequence>MTQTPAHFDLRRESPPGDGGQPFSAPTRITRLLFSTGSLGEVEAVWWPRTQNLSIELHDLVVALTPRLGPVARIRFDWNAVSAMQRQIDSDDGLDVTGPEPGQPCRVMRVDGRNGSRIDIAIVEPGADTAYGYRQMALLLDSPAELVGQG</sequence>
<evidence type="ECO:0000313" key="2">
    <source>
        <dbReference type="EMBL" id="MBM4714553.1"/>
    </source>
</evidence>
<dbReference type="InterPro" id="IPR046036">
    <property type="entry name" value="DUF5994"/>
</dbReference>
<protein>
    <submittedName>
        <fullName evidence="2">Uncharacterized protein</fullName>
    </submittedName>
</protein>